<dbReference type="Proteomes" id="UP000179935">
    <property type="component" value="Unassembled WGS sequence"/>
</dbReference>
<accession>A0A1S2Q5Z3</accession>
<comment type="caution">
    <text evidence="1">The sequence shown here is derived from an EMBL/GenBank/DDBJ whole genome shotgun (WGS) entry which is preliminary data.</text>
</comment>
<proteinExistence type="predicted"/>
<dbReference type="AlphaFoldDB" id="A0A1S2Q5Z3"/>
<sequence length="75" mass="8329">MDTDFQDYVALWESSRLRLPMEIRRTYSGVPSDFFRSMTRGCLFGLKFHGDAGNLSQGSVRAGVIGVTRPGVEDA</sequence>
<keyword evidence="2" id="KW-1185">Reference proteome</keyword>
<evidence type="ECO:0000313" key="2">
    <source>
        <dbReference type="Proteomes" id="UP000179935"/>
    </source>
</evidence>
<evidence type="ECO:0000313" key="1">
    <source>
        <dbReference type="EMBL" id="OIK00645.1"/>
    </source>
</evidence>
<protein>
    <submittedName>
        <fullName evidence="1">Uncharacterized protein</fullName>
    </submittedName>
</protein>
<dbReference type="EMBL" id="MLYP01000006">
    <property type="protein sequence ID" value="OIK00645.1"/>
    <property type="molecule type" value="Genomic_DNA"/>
</dbReference>
<name>A0A1S2Q5Z3_9ACTN</name>
<gene>
    <name evidence="1" type="ORF">BIV24_02585</name>
</gene>
<reference evidence="1 2" key="1">
    <citation type="submission" date="2016-10" db="EMBL/GenBank/DDBJ databases">
        <title>Genome sequence of Streptomyces sp. MUSC 93.</title>
        <authorList>
            <person name="Lee L.-H."/>
            <person name="Ser H.-L."/>
            <person name="Law J.W.-F."/>
        </authorList>
    </citation>
    <scope>NUCLEOTIDE SEQUENCE [LARGE SCALE GENOMIC DNA]</scope>
    <source>
        <strain evidence="1 2">MUSC 93</strain>
    </source>
</reference>
<organism evidence="1 2">
    <name type="scientific">Streptomyces colonosanans</name>
    <dbReference type="NCBI Taxonomy" id="1428652"/>
    <lineage>
        <taxon>Bacteria</taxon>
        <taxon>Bacillati</taxon>
        <taxon>Actinomycetota</taxon>
        <taxon>Actinomycetes</taxon>
        <taxon>Kitasatosporales</taxon>
        <taxon>Streptomycetaceae</taxon>
        <taxon>Streptomyces</taxon>
    </lineage>
</organism>